<dbReference type="SUPFAM" id="SSF52540">
    <property type="entry name" value="P-loop containing nucleoside triphosphate hydrolases"/>
    <property type="match status" value="1"/>
</dbReference>
<feature type="region of interest" description="Disordered" evidence="1">
    <location>
        <begin position="1071"/>
        <end position="1118"/>
    </location>
</feature>
<proteinExistence type="predicted"/>
<accession>A0A1Y3YSE9</accession>
<reference evidence="3" key="1">
    <citation type="submission" date="2017-04" db="EMBL/GenBank/DDBJ databases">
        <title>Function of individual gut microbiota members based on whole genome sequencing of pure cultures obtained from chicken caecum.</title>
        <authorList>
            <person name="Medvecky M."/>
            <person name="Cejkova D."/>
            <person name="Polansky O."/>
            <person name="Karasova D."/>
            <person name="Kubasova T."/>
            <person name="Cizek A."/>
            <person name="Rychlik I."/>
        </authorList>
    </citation>
    <scope>NUCLEOTIDE SEQUENCE [LARGE SCALE GENOMIC DNA]</scope>
    <source>
        <strain evidence="3">An43</strain>
    </source>
</reference>
<comment type="caution">
    <text evidence="2">The sequence shown here is derived from an EMBL/GenBank/DDBJ whole genome shotgun (WGS) entry which is preliminary data.</text>
</comment>
<dbReference type="AlphaFoldDB" id="A0A1Y3YSE9"/>
<dbReference type="InterPro" id="IPR027417">
    <property type="entry name" value="P-loop_NTPase"/>
</dbReference>
<feature type="compositionally biased region" description="Low complexity" evidence="1">
    <location>
        <begin position="1087"/>
        <end position="1101"/>
    </location>
</feature>
<evidence type="ECO:0008006" key="4">
    <source>
        <dbReference type="Google" id="ProtNLM"/>
    </source>
</evidence>
<protein>
    <recommendedName>
        <fullName evidence="4">ATP-binding protein</fullName>
    </recommendedName>
</protein>
<organism evidence="2 3">
    <name type="scientific">Bacteroides clarus</name>
    <dbReference type="NCBI Taxonomy" id="626929"/>
    <lineage>
        <taxon>Bacteria</taxon>
        <taxon>Pseudomonadati</taxon>
        <taxon>Bacteroidota</taxon>
        <taxon>Bacteroidia</taxon>
        <taxon>Bacteroidales</taxon>
        <taxon>Bacteroidaceae</taxon>
        <taxon>Bacteroides</taxon>
    </lineage>
</organism>
<dbReference type="EMBL" id="NFII01000009">
    <property type="protein sequence ID" value="OUO00765.1"/>
    <property type="molecule type" value="Genomic_DNA"/>
</dbReference>
<dbReference type="RefSeq" id="WP_087426296.1">
    <property type="nucleotide sequence ID" value="NZ_NFII01000009.1"/>
</dbReference>
<feature type="compositionally biased region" description="Basic and acidic residues" evidence="1">
    <location>
        <begin position="1102"/>
        <end position="1117"/>
    </location>
</feature>
<sequence length="1147" mass="131018">MATKYSDFIHLQNFLPVYDILEEGASSWQSFIPTAQFNEMLQRSLTAITSSEISKRRSIWVRGTFGTGKSHASAVVKHLLCDDFDSIKTYIENINDPALKSQVRNLRQNKRYFAVTLKGVQQAYDIPRFTLSLQREVSKAVKAVVPDFVVNSDFTAAINWIEGHRRIFEEEVIPNAKDLSDSINTADEAITFLKNYNPGMYITIENAIRETIGSVFEQTAIAEWLAEVEQEIEKRSIANGLIIFWDEFTSVMDTLKSDRINLLQNIAEKSQHHNVFLFLISHRVEAQSTDNKAKDITKMSDRFDEIDYKMDSLSTYLIMRHSFTIPDIESNEQFKAFKNIVLPKIGEVLDFLTHGNAEQVGHIKELLPMHPYTAFLCSEVSNFIGSSNRSVIKFMHDGDSGFEAFLNNENCYDVDMLMTADTLWDFFYPTFDADPASVTFTGLFNSFEDKVRAQGEDHLRVFKAILLLNALSPKFKKSIELMTPNDNVLCCMFAGDRAHSKVIDILNYLDENKIVVRDIFGEFKIRGTSYNQNEMNKRRQDEQSAYKTSISVLDYDTVSKEDLGGLFQIGVSVKRETAVQFFSCEDSEQLLRSRLNKFTSDKPNYMHVAFFLALDEENREIKLTLLNNFSKEFENLVIVLAEETFSIQAYNKFIDAVATSKVARSHFNESEAKEFEKAAHAFVSKWITQLRHNTYNVYFNGESYREGTIDQLPDLLNNKLCAKIYSMGFETMRFPKGIVPPMTFYKDGNCPKVIQQILQAQNRDQLISHGSSASPLKYLFEENGNTLVKSDGGLSENALNGHSWLVEICHHVEKCMEKARKEYADKFSLPVVFASFIKPPYGMFTSMLNCAAIAYALRKYKSELFQTTISQPISDEALCTMVTDLFKMWKDGKSDSNSKMLLRFGSKEESDLTKLLYDIFDLGHTIKAKPDDVKSLDNAKWYIQEFCKLYAKQPLWTLVHIPNLSEDLKNAIQSLIAIFAQEAPSVEKIKAIYRDIKNNHVELLILITNVDNYEKGFVNFVDSIEGIKIEKAWWNEMLEKLSQLPSEIAFRKESDVEKAIYQFYIRKTSGSGGQNGEGDGDSDNGEDGNNNGNDGDSNNENKTSKADMVKQAKEKIKTTNMPNTMWQMAILNLLEQYPETADFFNRL</sequence>
<evidence type="ECO:0000256" key="1">
    <source>
        <dbReference type="SAM" id="MobiDB-lite"/>
    </source>
</evidence>
<gene>
    <name evidence="2" type="ORF">B5F97_11090</name>
</gene>
<dbReference type="Proteomes" id="UP000195386">
    <property type="component" value="Unassembled WGS sequence"/>
</dbReference>
<evidence type="ECO:0000313" key="2">
    <source>
        <dbReference type="EMBL" id="OUO00765.1"/>
    </source>
</evidence>
<evidence type="ECO:0000313" key="3">
    <source>
        <dbReference type="Proteomes" id="UP000195386"/>
    </source>
</evidence>
<name>A0A1Y3YSE9_9BACE</name>